<name>A0ABP0PTZ4_9DINO</name>
<dbReference type="InterPro" id="IPR025333">
    <property type="entry name" value="DUF4239"/>
</dbReference>
<dbReference type="EMBL" id="CAXAMM010038618">
    <property type="protein sequence ID" value="CAK9079513.1"/>
    <property type="molecule type" value="Genomic_DNA"/>
</dbReference>
<feature type="transmembrane region" description="Helical" evidence="1">
    <location>
        <begin position="323"/>
        <end position="344"/>
    </location>
</feature>
<accession>A0ABP0PTZ4</accession>
<feature type="transmembrane region" description="Helical" evidence="1">
    <location>
        <begin position="41"/>
        <end position="59"/>
    </location>
</feature>
<sequence length="436" mass="49396">MAHVLVTHSPQLANPSSGSRCARYVRHDHRFYRQVLHRPRAQIFFTSSACSTFAFGLVLRGRYSKHRRNAIQIELEEEEELPEGDYCAVVLDETTPPQDQWTQVSQDTNKKLRDTLLAVVSYILPVVGPAFAFWQWKNILAVNHYLLGDERQLLELMQVTLTPATNGIVIASLSIAFGTLTSLTISSLRQRQKEIRQCLNKEACDIRLLQALFVSLFRLSVDKRCGERLHMEEVSVYLRCLDLLQMYAARVHSESTSNADLAALQRQTVPDTELLGVLDSLIVIQQPPRFSVMSVRDDVAVRVSRLNDFRSDRLSSLNTAFPPLHWVILGLLASSITLCFLIEVDQSEGRFLAEKPADSLRLRMVFTLMTGSFCGLTALCADLNDLFRGSFNINESASQLKVVEKVIRYENCQLLQKVQAFQDQRGQKHAMTFDSS</sequence>
<protein>
    <submittedName>
        <fullName evidence="2">Uncharacterized protein</fullName>
    </submittedName>
</protein>
<dbReference type="Proteomes" id="UP001642464">
    <property type="component" value="Unassembled WGS sequence"/>
</dbReference>
<proteinExistence type="predicted"/>
<reference evidence="2 3" key="1">
    <citation type="submission" date="2024-02" db="EMBL/GenBank/DDBJ databases">
        <authorList>
            <person name="Chen Y."/>
            <person name="Shah S."/>
            <person name="Dougan E. K."/>
            <person name="Thang M."/>
            <person name="Chan C."/>
        </authorList>
    </citation>
    <scope>NUCLEOTIDE SEQUENCE [LARGE SCALE GENOMIC DNA]</scope>
</reference>
<dbReference type="Pfam" id="PF14023">
    <property type="entry name" value="Bestrophin-like"/>
    <property type="match status" value="1"/>
</dbReference>
<keyword evidence="1" id="KW-0472">Membrane</keyword>
<feature type="transmembrane region" description="Helical" evidence="1">
    <location>
        <begin position="116"/>
        <end position="136"/>
    </location>
</feature>
<evidence type="ECO:0000256" key="1">
    <source>
        <dbReference type="SAM" id="Phobius"/>
    </source>
</evidence>
<evidence type="ECO:0000313" key="2">
    <source>
        <dbReference type="EMBL" id="CAK9079513.1"/>
    </source>
</evidence>
<keyword evidence="1" id="KW-0812">Transmembrane</keyword>
<feature type="transmembrane region" description="Helical" evidence="1">
    <location>
        <begin position="364"/>
        <end position="383"/>
    </location>
</feature>
<keyword evidence="1" id="KW-1133">Transmembrane helix</keyword>
<keyword evidence="3" id="KW-1185">Reference proteome</keyword>
<organism evidence="2 3">
    <name type="scientific">Durusdinium trenchii</name>
    <dbReference type="NCBI Taxonomy" id="1381693"/>
    <lineage>
        <taxon>Eukaryota</taxon>
        <taxon>Sar</taxon>
        <taxon>Alveolata</taxon>
        <taxon>Dinophyceae</taxon>
        <taxon>Suessiales</taxon>
        <taxon>Symbiodiniaceae</taxon>
        <taxon>Durusdinium</taxon>
    </lineage>
</organism>
<gene>
    <name evidence="2" type="ORF">SCF082_LOCUS37934</name>
</gene>
<comment type="caution">
    <text evidence="2">The sequence shown here is derived from an EMBL/GenBank/DDBJ whole genome shotgun (WGS) entry which is preliminary data.</text>
</comment>
<feature type="transmembrane region" description="Helical" evidence="1">
    <location>
        <begin position="167"/>
        <end position="188"/>
    </location>
</feature>
<evidence type="ECO:0000313" key="3">
    <source>
        <dbReference type="Proteomes" id="UP001642464"/>
    </source>
</evidence>